<dbReference type="RefSeq" id="XP_031552731.1">
    <property type="nucleotide sequence ID" value="XM_031696871.1"/>
</dbReference>
<comment type="similarity">
    <text evidence="1">Belongs to the MIX23 family.</text>
</comment>
<dbReference type="GO" id="GO:0005758">
    <property type="term" value="C:mitochondrial intermembrane space"/>
    <property type="evidence" value="ECO:0007669"/>
    <property type="project" value="InterPro"/>
</dbReference>
<dbReference type="OrthoDB" id="5593818at2759"/>
<dbReference type="PANTHER" id="PTHR31905">
    <property type="entry name" value="COILED-COIL DOMAIN-CONTAINING PROTEIN 58"/>
    <property type="match status" value="1"/>
</dbReference>
<evidence type="ECO:0000256" key="1">
    <source>
        <dbReference type="ARBA" id="ARBA00024204"/>
    </source>
</evidence>
<dbReference type="AlphaFoldDB" id="A0A6P8HCC2"/>
<dbReference type="Proteomes" id="UP000515163">
    <property type="component" value="Unplaced"/>
</dbReference>
<reference evidence="5 6" key="1">
    <citation type="submission" date="2025-04" db="UniProtKB">
        <authorList>
            <consortium name="RefSeq"/>
        </authorList>
    </citation>
    <scope>IDENTIFICATION</scope>
    <source>
        <tissue evidence="5 6">Tentacle</tissue>
    </source>
</reference>
<protein>
    <recommendedName>
        <fullName evidence="2">Protein MIX23</fullName>
    </recommendedName>
    <alternativeName>
        <fullName evidence="3">Coiled-coil domain-containing protein 58</fullName>
    </alternativeName>
</protein>
<dbReference type="PANTHER" id="PTHR31905:SF2">
    <property type="entry name" value="PROTEIN MIX23"/>
    <property type="match status" value="1"/>
</dbReference>
<dbReference type="RefSeq" id="XP_031552738.1">
    <property type="nucleotide sequence ID" value="XM_031696878.1"/>
</dbReference>
<gene>
    <name evidence="5 6" type="primary">LOC116289922</name>
</gene>
<proteinExistence type="inferred from homology"/>
<organism evidence="4 6">
    <name type="scientific">Actinia tenebrosa</name>
    <name type="common">Australian red waratah sea anemone</name>
    <dbReference type="NCBI Taxonomy" id="6105"/>
    <lineage>
        <taxon>Eukaryota</taxon>
        <taxon>Metazoa</taxon>
        <taxon>Cnidaria</taxon>
        <taxon>Anthozoa</taxon>
        <taxon>Hexacorallia</taxon>
        <taxon>Actiniaria</taxon>
        <taxon>Actiniidae</taxon>
        <taxon>Actinia</taxon>
    </lineage>
</organism>
<name>A0A6P8HCC2_ACTTE</name>
<evidence type="ECO:0000256" key="2">
    <source>
        <dbReference type="ARBA" id="ARBA00024228"/>
    </source>
</evidence>
<dbReference type="GeneID" id="116289922"/>
<evidence type="ECO:0000256" key="3">
    <source>
        <dbReference type="ARBA" id="ARBA00030733"/>
    </source>
</evidence>
<evidence type="ECO:0000313" key="4">
    <source>
        <dbReference type="Proteomes" id="UP000515163"/>
    </source>
</evidence>
<evidence type="ECO:0000313" key="6">
    <source>
        <dbReference type="RefSeq" id="XP_031552738.1"/>
    </source>
</evidence>
<dbReference type="InterPro" id="IPR019171">
    <property type="entry name" value="MIX23"/>
</dbReference>
<dbReference type="KEGG" id="aten:116289922"/>
<dbReference type="Pfam" id="PF09774">
    <property type="entry name" value="MIX23"/>
    <property type="match status" value="1"/>
</dbReference>
<accession>A0A6P8HCC2</accession>
<sequence length="146" mass="16962">MADEEKKEITQMSCADFSEFKEALKVLRLLDDKIMYKLNTSVPTESFAGEINGEAKCRELYTELLDGFKSRENAIKRCIHEVSNNIKSIKEQREANPDDFDLSKRLRSEQTKLRLMHSELSVEEVLKPGSLKKFNDKCWKSFKPPK</sequence>
<evidence type="ECO:0000313" key="5">
    <source>
        <dbReference type="RefSeq" id="XP_031552731.1"/>
    </source>
</evidence>
<keyword evidence="4" id="KW-1185">Reference proteome</keyword>